<comment type="similarity">
    <text evidence="2">Belongs to the glycosyl hydrolase 29 family.</text>
</comment>
<gene>
    <name evidence="10" type="ORF">CC84DRAFT_970909</name>
</gene>
<dbReference type="PANTHER" id="PTHR10030:SF37">
    <property type="entry name" value="ALPHA-L-FUCOSIDASE-RELATED"/>
    <property type="match status" value="1"/>
</dbReference>
<evidence type="ECO:0000256" key="1">
    <source>
        <dbReference type="ARBA" id="ARBA00004071"/>
    </source>
</evidence>
<dbReference type="Gene3D" id="3.20.20.80">
    <property type="entry name" value="Glycosidases"/>
    <property type="match status" value="1"/>
</dbReference>
<dbReference type="Proteomes" id="UP000077069">
    <property type="component" value="Unassembled WGS sequence"/>
</dbReference>
<dbReference type="GeneID" id="28771499"/>
<dbReference type="STRING" id="1460663.A0A177C3A9"/>
<protein>
    <recommendedName>
        <fullName evidence="3">alpha-L-fucosidase</fullName>
        <ecNumber evidence="3">3.2.1.51</ecNumber>
    </recommendedName>
</protein>
<keyword evidence="5" id="KW-0378">Hydrolase</keyword>
<feature type="domain" description="Alpha-L-fucosidase C-terminal" evidence="9">
    <location>
        <begin position="427"/>
        <end position="515"/>
    </location>
</feature>
<evidence type="ECO:0000256" key="7">
    <source>
        <dbReference type="SAM" id="SignalP"/>
    </source>
</evidence>
<evidence type="ECO:0000313" key="11">
    <source>
        <dbReference type="Proteomes" id="UP000077069"/>
    </source>
</evidence>
<evidence type="ECO:0000259" key="8">
    <source>
        <dbReference type="Pfam" id="PF01120"/>
    </source>
</evidence>
<dbReference type="PRINTS" id="PR00741">
    <property type="entry name" value="GLHYDRLASE29"/>
</dbReference>
<sequence length="610" mass="67226">MRTSSVTKTMLSSCLSAILLSGLGSAQVSGPFEPTWSSTDKHNASPEWFRDAKFGVYWHWGAFTTPQYNSEWYGRYVYEPTGDTRAEHTRRYGPPEVWGYDHFITGANDLKGNFVQFNPVLASKGGVWDPEEWISVVNASGARYAGPVAEHHDGYSMWDSKVNEWNSVTHGPGIDLVKLWEGLVRKSGMKFLIAMHQAFNTNGFYQYAPLQNDSSLQKLYGQLGKSRSDKLWLDKQLEILDHVQPDMIWNDFSLDSPGYCQGAPFACSIGEQQRLDFLAHYFNRGVEWNKDVLTTYKHFDSGFRNTSAVADFERGGPADIVRPYWLTDDAISASSWSYTVGMRYYSSVQMIHSLLDRISKNGNMLLNISPTAAGLLPEEQKKVLSDIGAYLGRYGEAVYETRAWDIYGEGPNKAGGDSFTAPLQGNSSDIRFTRNKAKDVLYATVLGWPESSAISIAALSSDAEVDLSCLTSIKLLGNSTGQYLDVPDWKQNNSSLTIQLPPKPADSPAYVLKLTFDNSIPVPQIPGGCSLFTGDSVNSPGISLPQGRFTSVFFEDAGIRVEDVRLLRVGDGVMATLHASPDLSGDSVELTAGEHKIEANAFGSISISSA</sequence>
<dbReference type="InterPro" id="IPR057739">
    <property type="entry name" value="Glyco_hydro_29_N"/>
</dbReference>
<dbReference type="Gene3D" id="2.60.40.1180">
    <property type="entry name" value="Golgi alpha-mannosidase II"/>
    <property type="match status" value="1"/>
</dbReference>
<organism evidence="10 11">
    <name type="scientific">Paraphaeosphaeria sporulosa</name>
    <dbReference type="NCBI Taxonomy" id="1460663"/>
    <lineage>
        <taxon>Eukaryota</taxon>
        <taxon>Fungi</taxon>
        <taxon>Dikarya</taxon>
        <taxon>Ascomycota</taxon>
        <taxon>Pezizomycotina</taxon>
        <taxon>Dothideomycetes</taxon>
        <taxon>Pleosporomycetidae</taxon>
        <taxon>Pleosporales</taxon>
        <taxon>Massarineae</taxon>
        <taxon>Didymosphaeriaceae</taxon>
        <taxon>Paraphaeosphaeria</taxon>
    </lineage>
</organism>
<dbReference type="InterPro" id="IPR031919">
    <property type="entry name" value="Fucosidase_C"/>
</dbReference>
<feature type="chain" id="PRO_5008057730" description="alpha-L-fucosidase" evidence="7">
    <location>
        <begin position="27"/>
        <end position="610"/>
    </location>
</feature>
<dbReference type="Pfam" id="PF16757">
    <property type="entry name" value="Fucosidase_C"/>
    <property type="match status" value="1"/>
</dbReference>
<keyword evidence="6" id="KW-0326">Glycosidase</keyword>
<dbReference type="PANTHER" id="PTHR10030">
    <property type="entry name" value="ALPHA-L-FUCOSIDASE"/>
    <property type="match status" value="1"/>
</dbReference>
<dbReference type="EC" id="3.2.1.51" evidence="3"/>
<accession>A0A177C3A9</accession>
<evidence type="ECO:0000256" key="3">
    <source>
        <dbReference type="ARBA" id="ARBA00012662"/>
    </source>
</evidence>
<dbReference type="InterPro" id="IPR017853">
    <property type="entry name" value="GH"/>
</dbReference>
<evidence type="ECO:0000256" key="2">
    <source>
        <dbReference type="ARBA" id="ARBA00007951"/>
    </source>
</evidence>
<evidence type="ECO:0000259" key="9">
    <source>
        <dbReference type="Pfam" id="PF16757"/>
    </source>
</evidence>
<proteinExistence type="inferred from homology"/>
<dbReference type="SMART" id="SM00812">
    <property type="entry name" value="Alpha_L_fucos"/>
    <property type="match status" value="1"/>
</dbReference>
<dbReference type="InterPro" id="IPR016286">
    <property type="entry name" value="FUC_metazoa-typ"/>
</dbReference>
<feature type="signal peptide" evidence="7">
    <location>
        <begin position="1"/>
        <end position="26"/>
    </location>
</feature>
<dbReference type="InParanoid" id="A0A177C3A9"/>
<dbReference type="OrthoDB" id="6039950at2759"/>
<evidence type="ECO:0000256" key="4">
    <source>
        <dbReference type="ARBA" id="ARBA00022729"/>
    </source>
</evidence>
<reference evidence="10 11" key="1">
    <citation type="submission" date="2016-05" db="EMBL/GenBank/DDBJ databases">
        <title>Comparative analysis of secretome profiles of manganese(II)-oxidizing ascomycete fungi.</title>
        <authorList>
            <consortium name="DOE Joint Genome Institute"/>
            <person name="Zeiner C.A."/>
            <person name="Purvine S.O."/>
            <person name="Zink E.M."/>
            <person name="Wu S."/>
            <person name="Pasa-Tolic L."/>
            <person name="Chaput D.L."/>
            <person name="Haridas S."/>
            <person name="Grigoriev I.V."/>
            <person name="Santelli C.M."/>
            <person name="Hansel C.M."/>
        </authorList>
    </citation>
    <scope>NUCLEOTIDE SEQUENCE [LARGE SCALE GENOMIC DNA]</scope>
    <source>
        <strain evidence="10 11">AP3s5-JAC2a</strain>
    </source>
</reference>
<dbReference type="GO" id="GO:0016139">
    <property type="term" value="P:glycoside catabolic process"/>
    <property type="evidence" value="ECO:0007669"/>
    <property type="project" value="TreeGrafter"/>
</dbReference>
<dbReference type="GO" id="GO:0006004">
    <property type="term" value="P:fucose metabolic process"/>
    <property type="evidence" value="ECO:0007669"/>
    <property type="project" value="InterPro"/>
</dbReference>
<dbReference type="Pfam" id="PF01120">
    <property type="entry name" value="Alpha_L_fucos"/>
    <property type="match status" value="1"/>
</dbReference>
<dbReference type="EMBL" id="KV441556">
    <property type="protein sequence ID" value="OAG01876.1"/>
    <property type="molecule type" value="Genomic_DNA"/>
</dbReference>
<name>A0A177C3A9_9PLEO</name>
<dbReference type="InterPro" id="IPR013780">
    <property type="entry name" value="Glyco_hydro_b"/>
</dbReference>
<dbReference type="RefSeq" id="XP_018032241.1">
    <property type="nucleotide sequence ID" value="XM_018188013.1"/>
</dbReference>
<keyword evidence="11" id="KW-1185">Reference proteome</keyword>
<comment type="function">
    <text evidence="1">Alpha-L-fucosidase is responsible for hydrolyzing the alpha-1,6-linked fucose joined to the reducing-end N-acetylglucosamine of the carbohydrate moieties of glycoproteins.</text>
</comment>
<dbReference type="InterPro" id="IPR000933">
    <property type="entry name" value="Glyco_hydro_29"/>
</dbReference>
<dbReference type="GO" id="GO:0004560">
    <property type="term" value="F:alpha-L-fucosidase activity"/>
    <property type="evidence" value="ECO:0007669"/>
    <property type="project" value="UniProtKB-EC"/>
</dbReference>
<evidence type="ECO:0000256" key="5">
    <source>
        <dbReference type="ARBA" id="ARBA00022801"/>
    </source>
</evidence>
<evidence type="ECO:0000313" key="10">
    <source>
        <dbReference type="EMBL" id="OAG01876.1"/>
    </source>
</evidence>
<dbReference type="SUPFAM" id="SSF51445">
    <property type="entry name" value="(Trans)glycosidases"/>
    <property type="match status" value="1"/>
</dbReference>
<keyword evidence="4 7" id="KW-0732">Signal</keyword>
<feature type="domain" description="Glycoside hydrolase family 29 N-terminal" evidence="8">
    <location>
        <begin position="25"/>
        <end position="396"/>
    </location>
</feature>
<evidence type="ECO:0000256" key="6">
    <source>
        <dbReference type="ARBA" id="ARBA00023295"/>
    </source>
</evidence>
<dbReference type="Gene3D" id="2.60.20.10">
    <property type="entry name" value="Crystallins"/>
    <property type="match status" value="1"/>
</dbReference>
<dbReference type="AlphaFoldDB" id="A0A177C3A9"/>